<feature type="region of interest" description="Disordered" evidence="1">
    <location>
        <begin position="52"/>
        <end position="74"/>
    </location>
</feature>
<protein>
    <submittedName>
        <fullName evidence="2">Uncharacterized protein</fullName>
    </submittedName>
</protein>
<accession>A0A8T0YSF0</accession>
<dbReference type="AlphaFoldDB" id="A0A8T0YSF0"/>
<organism evidence="2 3">
    <name type="scientific">Phytophthora cactorum</name>
    <dbReference type="NCBI Taxonomy" id="29920"/>
    <lineage>
        <taxon>Eukaryota</taxon>
        <taxon>Sar</taxon>
        <taxon>Stramenopiles</taxon>
        <taxon>Oomycota</taxon>
        <taxon>Peronosporomycetes</taxon>
        <taxon>Peronosporales</taxon>
        <taxon>Peronosporaceae</taxon>
        <taxon>Phytophthora</taxon>
    </lineage>
</organism>
<evidence type="ECO:0000313" key="2">
    <source>
        <dbReference type="EMBL" id="KAG2850989.1"/>
    </source>
</evidence>
<evidence type="ECO:0000313" key="3">
    <source>
        <dbReference type="Proteomes" id="UP000735874"/>
    </source>
</evidence>
<name>A0A8T0YSF0_9STRA</name>
<proteinExistence type="predicted"/>
<comment type="caution">
    <text evidence="2">The sequence shown here is derived from an EMBL/GenBank/DDBJ whole genome shotgun (WGS) entry which is preliminary data.</text>
</comment>
<dbReference type="Proteomes" id="UP000735874">
    <property type="component" value="Unassembled WGS sequence"/>
</dbReference>
<gene>
    <name evidence="2" type="ORF">PC113_g16294</name>
</gene>
<reference evidence="2" key="1">
    <citation type="submission" date="2018-10" db="EMBL/GenBank/DDBJ databases">
        <title>Effector identification in a new, highly contiguous assembly of the strawberry crown rot pathogen Phytophthora cactorum.</title>
        <authorList>
            <person name="Armitage A.D."/>
            <person name="Nellist C.F."/>
            <person name="Bates H."/>
            <person name="Vickerstaff R.J."/>
            <person name="Harrison R.J."/>
        </authorList>
    </citation>
    <scope>NUCLEOTIDE SEQUENCE</scope>
    <source>
        <strain evidence="2">15-7</strain>
    </source>
</reference>
<sequence>MPTPPKHGLAARTRVLEAHRDGRDWVLVADHNGIPLTTAPLQIEVEISTRHRGEYNPEGVERPRSCLRDSMTHD</sequence>
<evidence type="ECO:0000256" key="1">
    <source>
        <dbReference type="SAM" id="MobiDB-lite"/>
    </source>
</evidence>
<dbReference type="EMBL" id="RCMG01000640">
    <property type="protein sequence ID" value="KAG2850989.1"/>
    <property type="molecule type" value="Genomic_DNA"/>
</dbReference>